<evidence type="ECO:0000256" key="1">
    <source>
        <dbReference type="SAM" id="MobiDB-lite"/>
    </source>
</evidence>
<dbReference type="AlphaFoldDB" id="A0A9Q1J6X6"/>
<organism evidence="2 3">
    <name type="scientific">Synaphobranchus kaupii</name>
    <name type="common">Kaup's arrowtooth eel</name>
    <dbReference type="NCBI Taxonomy" id="118154"/>
    <lineage>
        <taxon>Eukaryota</taxon>
        <taxon>Metazoa</taxon>
        <taxon>Chordata</taxon>
        <taxon>Craniata</taxon>
        <taxon>Vertebrata</taxon>
        <taxon>Euteleostomi</taxon>
        <taxon>Actinopterygii</taxon>
        <taxon>Neopterygii</taxon>
        <taxon>Teleostei</taxon>
        <taxon>Anguilliformes</taxon>
        <taxon>Synaphobranchidae</taxon>
        <taxon>Synaphobranchus</taxon>
    </lineage>
</organism>
<feature type="compositionally biased region" description="Polar residues" evidence="1">
    <location>
        <begin position="197"/>
        <end position="221"/>
    </location>
</feature>
<sequence length="399" mass="43594">MAATLAPELAPPPYPTPRLDLRSQNCGGIGKEDKAPEWSHLDLSTFDRPRLCRSDRAGGGRDSAQLPSQVRCRGDRGPTERRRVPWGPHLKGCPCFRRIGLSVSRPCPAMLRSCSTQTCAVCEQSEVRPANDVSRGASLRRRGTQAAATKQKSPLTFNCRRNRMSDYAVDHKTTSTSPRNSHEKPPARKKGAAPQNVYPQDTSWAKPNVRTDPTVNCSRFESGSDRSGHRLQTQRPRKHTSKGCGLAITGTIALASAAARTWILPAESDTKSPLLLSCACINCEWRTSSLRPRHPLLFPKVTVKEKPSVLSSAQRLSIHSSGEDKEASIPQAEAGESPPRPALVIARNSTLHSATKKEPVNDAHGKASRFRATGGGVRSINRWRGTGFPRALRQLISCQ</sequence>
<feature type="compositionally biased region" description="Basic and acidic residues" evidence="1">
    <location>
        <begin position="30"/>
        <end position="59"/>
    </location>
</feature>
<name>A0A9Q1J6X6_SYNKA</name>
<feature type="region of interest" description="Disordered" evidence="1">
    <location>
        <begin position="130"/>
        <end position="243"/>
    </location>
</feature>
<feature type="region of interest" description="Disordered" evidence="1">
    <location>
        <begin position="312"/>
        <end position="341"/>
    </location>
</feature>
<reference evidence="2" key="1">
    <citation type="journal article" date="2023" name="Science">
        <title>Genome structures resolve the early diversification of teleost fishes.</title>
        <authorList>
            <person name="Parey E."/>
            <person name="Louis A."/>
            <person name="Montfort J."/>
            <person name="Bouchez O."/>
            <person name="Roques C."/>
            <person name="Iampietro C."/>
            <person name="Lluch J."/>
            <person name="Castinel A."/>
            <person name="Donnadieu C."/>
            <person name="Desvignes T."/>
            <person name="Floi Bucao C."/>
            <person name="Jouanno E."/>
            <person name="Wen M."/>
            <person name="Mejri S."/>
            <person name="Dirks R."/>
            <person name="Jansen H."/>
            <person name="Henkel C."/>
            <person name="Chen W.J."/>
            <person name="Zahm M."/>
            <person name="Cabau C."/>
            <person name="Klopp C."/>
            <person name="Thompson A.W."/>
            <person name="Robinson-Rechavi M."/>
            <person name="Braasch I."/>
            <person name="Lecointre G."/>
            <person name="Bobe J."/>
            <person name="Postlethwait J.H."/>
            <person name="Berthelot C."/>
            <person name="Roest Crollius H."/>
            <person name="Guiguen Y."/>
        </authorList>
    </citation>
    <scope>NUCLEOTIDE SEQUENCE</scope>
    <source>
        <strain evidence="2">WJC10195</strain>
    </source>
</reference>
<feature type="region of interest" description="Disordered" evidence="1">
    <location>
        <begin position="1"/>
        <end position="80"/>
    </location>
</feature>
<protein>
    <submittedName>
        <fullName evidence="2">Uncharacterized protein</fullName>
    </submittedName>
</protein>
<evidence type="ECO:0000313" key="2">
    <source>
        <dbReference type="EMBL" id="KAJ8369859.1"/>
    </source>
</evidence>
<feature type="compositionally biased region" description="Polar residues" evidence="1">
    <location>
        <begin position="146"/>
        <end position="156"/>
    </location>
</feature>
<accession>A0A9Q1J6X6</accession>
<dbReference type="Proteomes" id="UP001152622">
    <property type="component" value="Chromosome 3"/>
</dbReference>
<gene>
    <name evidence="2" type="ORF">SKAU_G00098870</name>
</gene>
<dbReference type="EMBL" id="JAINUF010000003">
    <property type="protein sequence ID" value="KAJ8369859.1"/>
    <property type="molecule type" value="Genomic_DNA"/>
</dbReference>
<keyword evidence="3" id="KW-1185">Reference proteome</keyword>
<evidence type="ECO:0000313" key="3">
    <source>
        <dbReference type="Proteomes" id="UP001152622"/>
    </source>
</evidence>
<comment type="caution">
    <text evidence="2">The sequence shown here is derived from an EMBL/GenBank/DDBJ whole genome shotgun (WGS) entry which is preliminary data.</text>
</comment>
<proteinExistence type="predicted"/>